<dbReference type="InParanoid" id="A0A0C3K1Y0"/>
<sequence>MLEAVTSLQTPREICYLFVHLLINDCVPQPMATWDSFKDAMAKDFSSHTVIDDYVPMAQALQEISRALEEHGKTLADFGLPQPQLPCPEVLHEVLKWGKNCRVVIIATGQRLITVCIINEHDNTESITDDILIPHITFTASLHSSHTLLRRQFPLAPAYTTMFNSCQGLTLDAVGIDLTRPVFSHGQLYTALSHIHHRSHACVLLPQGDNTTLNVTYHEILI</sequence>
<gene>
    <name evidence="1" type="ORF">M404DRAFT_27163</name>
</gene>
<name>A0A0C3K1Y0_PISTI</name>
<accession>A0A0C3K1Y0</accession>
<dbReference type="Proteomes" id="UP000054217">
    <property type="component" value="Unassembled WGS sequence"/>
</dbReference>
<evidence type="ECO:0000313" key="2">
    <source>
        <dbReference type="Proteomes" id="UP000054217"/>
    </source>
</evidence>
<dbReference type="AlphaFoldDB" id="A0A0C3K1Y0"/>
<keyword evidence="2" id="KW-1185">Reference proteome</keyword>
<proteinExistence type="predicted"/>
<dbReference type="STRING" id="870435.A0A0C3K1Y0"/>
<reference evidence="1 2" key="1">
    <citation type="submission" date="2014-04" db="EMBL/GenBank/DDBJ databases">
        <authorList>
            <consortium name="DOE Joint Genome Institute"/>
            <person name="Kuo A."/>
            <person name="Kohler A."/>
            <person name="Costa M.D."/>
            <person name="Nagy L.G."/>
            <person name="Floudas D."/>
            <person name="Copeland A."/>
            <person name="Barry K.W."/>
            <person name="Cichocki N."/>
            <person name="Veneault-Fourrey C."/>
            <person name="LaButti K."/>
            <person name="Lindquist E.A."/>
            <person name="Lipzen A."/>
            <person name="Lundell T."/>
            <person name="Morin E."/>
            <person name="Murat C."/>
            <person name="Sun H."/>
            <person name="Tunlid A."/>
            <person name="Henrissat B."/>
            <person name="Grigoriev I.V."/>
            <person name="Hibbett D.S."/>
            <person name="Martin F."/>
            <person name="Nordberg H.P."/>
            <person name="Cantor M.N."/>
            <person name="Hua S.X."/>
        </authorList>
    </citation>
    <scope>NUCLEOTIDE SEQUENCE [LARGE SCALE GENOMIC DNA]</scope>
    <source>
        <strain evidence="1 2">Marx 270</strain>
    </source>
</reference>
<dbReference type="SUPFAM" id="SSF52540">
    <property type="entry name" value="P-loop containing nucleoside triphosphate hydrolases"/>
    <property type="match status" value="1"/>
</dbReference>
<evidence type="ECO:0000313" key="1">
    <source>
        <dbReference type="EMBL" id="KIO03557.1"/>
    </source>
</evidence>
<protein>
    <submittedName>
        <fullName evidence="1">Uncharacterized protein</fullName>
    </submittedName>
</protein>
<organism evidence="1 2">
    <name type="scientific">Pisolithus tinctorius Marx 270</name>
    <dbReference type="NCBI Taxonomy" id="870435"/>
    <lineage>
        <taxon>Eukaryota</taxon>
        <taxon>Fungi</taxon>
        <taxon>Dikarya</taxon>
        <taxon>Basidiomycota</taxon>
        <taxon>Agaricomycotina</taxon>
        <taxon>Agaricomycetes</taxon>
        <taxon>Agaricomycetidae</taxon>
        <taxon>Boletales</taxon>
        <taxon>Sclerodermatineae</taxon>
        <taxon>Pisolithaceae</taxon>
        <taxon>Pisolithus</taxon>
    </lineage>
</organism>
<dbReference type="OrthoDB" id="3353471at2759"/>
<dbReference type="InterPro" id="IPR027417">
    <property type="entry name" value="P-loop_NTPase"/>
</dbReference>
<dbReference type="HOGENOM" id="CLU_1245818_0_0_1"/>
<dbReference type="EMBL" id="KN831976">
    <property type="protein sequence ID" value="KIO03557.1"/>
    <property type="molecule type" value="Genomic_DNA"/>
</dbReference>
<reference evidence="2" key="2">
    <citation type="submission" date="2015-01" db="EMBL/GenBank/DDBJ databases">
        <title>Evolutionary Origins and Diversification of the Mycorrhizal Mutualists.</title>
        <authorList>
            <consortium name="DOE Joint Genome Institute"/>
            <consortium name="Mycorrhizal Genomics Consortium"/>
            <person name="Kohler A."/>
            <person name="Kuo A."/>
            <person name="Nagy L.G."/>
            <person name="Floudas D."/>
            <person name="Copeland A."/>
            <person name="Barry K.W."/>
            <person name="Cichocki N."/>
            <person name="Veneault-Fourrey C."/>
            <person name="LaButti K."/>
            <person name="Lindquist E.A."/>
            <person name="Lipzen A."/>
            <person name="Lundell T."/>
            <person name="Morin E."/>
            <person name="Murat C."/>
            <person name="Riley R."/>
            <person name="Ohm R."/>
            <person name="Sun H."/>
            <person name="Tunlid A."/>
            <person name="Henrissat B."/>
            <person name="Grigoriev I.V."/>
            <person name="Hibbett D.S."/>
            <person name="Martin F."/>
        </authorList>
    </citation>
    <scope>NUCLEOTIDE SEQUENCE [LARGE SCALE GENOMIC DNA]</scope>
    <source>
        <strain evidence="2">Marx 270</strain>
    </source>
</reference>